<dbReference type="InterPro" id="IPR046496">
    <property type="entry name" value="DUF6589"/>
</dbReference>
<evidence type="ECO:0000256" key="1">
    <source>
        <dbReference type="SAM" id="MobiDB-lite"/>
    </source>
</evidence>
<dbReference type="Pfam" id="PF20231">
    <property type="entry name" value="DUF6589"/>
    <property type="match status" value="1"/>
</dbReference>
<gene>
    <name evidence="3" type="ORF">Agabi119p4_10712</name>
</gene>
<dbReference type="Proteomes" id="UP000629468">
    <property type="component" value="Unassembled WGS sequence"/>
</dbReference>
<dbReference type="EMBL" id="JABXXO010000014">
    <property type="protein sequence ID" value="KAF7761303.1"/>
    <property type="molecule type" value="Genomic_DNA"/>
</dbReference>
<feature type="region of interest" description="Disordered" evidence="1">
    <location>
        <begin position="139"/>
        <end position="191"/>
    </location>
</feature>
<proteinExistence type="predicted"/>
<sequence>MSSPPPNQFYRAVNILKRKDISLSNLIRHSLIESEISSSDFVAQFLEDLPQLLGWMAHHEGTRDIVQRWMKEEYTSTLMLQIRDVSKAEHGFHFVAGSITAEKMKQCTIKKIAEGIQTHAPDVWHLVGRLLQSDSALVHRREKEREEREKERRENGTRKWRKKSDAREEDGNENQISDLFDEDHDEPEDIEEQLENQRLSLLQIKQVTCISILMQSTNQRCNSLQALVGVFLQSCNTSEQTRNFLAHIGVSVSVMTINRAMKNLSQEARREIQRLRATLLTSYAYDNLDIDLVHSTSTLENTTKDTLVHLTTASMFPLHPNTQKSDLDFSERLRELALNPPLPSTIAEILAHLPPKYYDLDENDRSIQDRFNAWKFCADLVMYGPPAFAQFKDKLGEPEEIEIIPLVQTKQVPLRLSKTGPSTPAKNATVLEEFHQSNVGELTLESSASQLDPGNTAFLVFGDLLTGQHLHSLQASRIDDVTPGKRFQSLIYCHGWFHTRMACADAIWRRHIKPSPSHADHDATNLMKYIIQIRPHEKHKIQTNPTFHQLHEIILHVGIVLRLDAWRVEVCRRHPEVSSLEEWVATKPRWDEICEIANELSMTFLSFPNTMSRDFRKSESERDKAFEITRSYHKDFLLYEETTYAMNHGDIGRLDSCLSEWVHYFMGCGKMKYGQEIHKYLENMYVVYPKPLANAIRMNSLVNPTGHKEHFRGVDWVIEHNNLYIKRIFGGSGSNHTVNRMIEASPLIEVYKDVRQQFEDMFNLTHKTSRHSPPKMKLTFQKLREYMEKYNSNDFIRGRDATQNLVNTMGIGIAKLTRAVEDARTQWMAKHDKQEQLRAEAESGHIPRADTEMETSQEHEPETEFESQAQPSNDEDEDIDPLDEDGSGLFVDD</sequence>
<protein>
    <recommendedName>
        <fullName evidence="2">DUF6589 domain-containing protein</fullName>
    </recommendedName>
</protein>
<organism evidence="3 4">
    <name type="scientific">Agaricus bisporus var. burnettii</name>
    <dbReference type="NCBI Taxonomy" id="192524"/>
    <lineage>
        <taxon>Eukaryota</taxon>
        <taxon>Fungi</taxon>
        <taxon>Dikarya</taxon>
        <taxon>Basidiomycota</taxon>
        <taxon>Agaricomycotina</taxon>
        <taxon>Agaricomycetes</taxon>
        <taxon>Agaricomycetidae</taxon>
        <taxon>Agaricales</taxon>
        <taxon>Agaricineae</taxon>
        <taxon>Agaricaceae</taxon>
        <taxon>Agaricus</taxon>
    </lineage>
</organism>
<feature type="compositionally biased region" description="Acidic residues" evidence="1">
    <location>
        <begin position="179"/>
        <end position="191"/>
    </location>
</feature>
<evidence type="ECO:0000313" key="3">
    <source>
        <dbReference type="EMBL" id="KAF7761303.1"/>
    </source>
</evidence>
<feature type="compositionally biased region" description="Basic and acidic residues" evidence="1">
    <location>
        <begin position="139"/>
        <end position="157"/>
    </location>
</feature>
<reference evidence="3 4" key="1">
    <citation type="journal article" name="Sci. Rep.">
        <title>Telomere-to-telomere assembled and centromere annotated genomes of the two main subspecies of the button mushroom Agaricus bisporus reveal especially polymorphic chromosome ends.</title>
        <authorList>
            <person name="Sonnenberg A.S.M."/>
            <person name="Sedaghat-Telgerd N."/>
            <person name="Lavrijssen B."/>
            <person name="Ohm R.A."/>
            <person name="Hendrickx P.M."/>
            <person name="Scholtmeijer K."/>
            <person name="Baars J.J.P."/>
            <person name="van Peer A."/>
        </authorList>
    </citation>
    <scope>NUCLEOTIDE SEQUENCE [LARGE SCALE GENOMIC DNA]</scope>
    <source>
        <strain evidence="3 4">H119_p4</strain>
    </source>
</reference>
<evidence type="ECO:0000259" key="2">
    <source>
        <dbReference type="Pfam" id="PF20231"/>
    </source>
</evidence>
<accession>A0A8H7EWI4</accession>
<evidence type="ECO:0000313" key="4">
    <source>
        <dbReference type="Proteomes" id="UP000629468"/>
    </source>
</evidence>
<feature type="region of interest" description="Disordered" evidence="1">
    <location>
        <begin position="827"/>
        <end position="893"/>
    </location>
</feature>
<dbReference type="AlphaFoldDB" id="A0A8H7EWI4"/>
<feature type="compositionally biased region" description="Basic and acidic residues" evidence="1">
    <location>
        <begin position="827"/>
        <end position="862"/>
    </location>
</feature>
<name>A0A8H7EWI4_AGABI</name>
<feature type="compositionally biased region" description="Acidic residues" evidence="1">
    <location>
        <begin position="873"/>
        <end position="893"/>
    </location>
</feature>
<comment type="caution">
    <text evidence="3">The sequence shown here is derived from an EMBL/GenBank/DDBJ whole genome shotgun (WGS) entry which is preliminary data.</text>
</comment>
<feature type="domain" description="DUF6589" evidence="2">
    <location>
        <begin position="356"/>
        <end position="771"/>
    </location>
</feature>